<dbReference type="Proteomes" id="UP000018467">
    <property type="component" value="Unassembled WGS sequence"/>
</dbReference>
<accession>A0A3B1K6D7</accession>
<evidence type="ECO:0000313" key="4">
    <source>
        <dbReference type="Proteomes" id="UP000018467"/>
    </source>
</evidence>
<evidence type="ECO:0000256" key="1">
    <source>
        <dbReference type="PROSITE-ProRule" id="PRU00288"/>
    </source>
</evidence>
<dbReference type="AlphaFoldDB" id="A0A3B1K6D7"/>
<dbReference type="PANTHER" id="PTHR46021">
    <property type="entry name" value="ARF-GAP WITH DUAL PH DOMAIN-CONTAINING PROTEIN 1-LIKE PROTEIN"/>
    <property type="match status" value="1"/>
</dbReference>
<dbReference type="PROSITE" id="PS50115">
    <property type="entry name" value="ARFGAP"/>
    <property type="match status" value="1"/>
</dbReference>
<organism evidence="3 4">
    <name type="scientific">Astyanax mexicanus</name>
    <name type="common">Blind cave fish</name>
    <name type="synonym">Astyanax fasciatus mexicanus</name>
    <dbReference type="NCBI Taxonomy" id="7994"/>
    <lineage>
        <taxon>Eukaryota</taxon>
        <taxon>Metazoa</taxon>
        <taxon>Chordata</taxon>
        <taxon>Craniata</taxon>
        <taxon>Vertebrata</taxon>
        <taxon>Euteleostomi</taxon>
        <taxon>Actinopterygii</taxon>
        <taxon>Neopterygii</taxon>
        <taxon>Teleostei</taxon>
        <taxon>Ostariophysi</taxon>
        <taxon>Characiformes</taxon>
        <taxon>Characoidei</taxon>
        <taxon>Acestrorhamphidae</taxon>
        <taxon>Acestrorhamphinae</taxon>
        <taxon>Astyanax</taxon>
    </lineage>
</organism>
<dbReference type="PANTHER" id="PTHR46021:SF5">
    <property type="entry name" value="ARF-GAP WITH DUAL PH DOMAIN-CONTAINING PROTEIN 1"/>
    <property type="match status" value="1"/>
</dbReference>
<dbReference type="STRING" id="7994.ENSAMXP00000049169"/>
<name>A0A3B1K6D7_ASTMX</name>
<reference evidence="4" key="2">
    <citation type="journal article" date="2014" name="Nat. Commun.">
        <title>The cavefish genome reveals candidate genes for eye loss.</title>
        <authorList>
            <person name="McGaugh S.E."/>
            <person name="Gross J.B."/>
            <person name="Aken B."/>
            <person name="Blin M."/>
            <person name="Borowsky R."/>
            <person name="Chalopin D."/>
            <person name="Hinaux H."/>
            <person name="Jeffery W.R."/>
            <person name="Keene A."/>
            <person name="Ma L."/>
            <person name="Minx P."/>
            <person name="Murphy D."/>
            <person name="O'Quin K.E."/>
            <person name="Retaux S."/>
            <person name="Rohner N."/>
            <person name="Searle S.M."/>
            <person name="Stahl B.A."/>
            <person name="Tabin C."/>
            <person name="Volff J.N."/>
            <person name="Yoshizawa M."/>
            <person name="Warren W.C."/>
        </authorList>
    </citation>
    <scope>NUCLEOTIDE SEQUENCE [LARGE SCALE GENOMIC DNA]</scope>
    <source>
        <strain evidence="4">female</strain>
    </source>
</reference>
<reference evidence="4" key="1">
    <citation type="submission" date="2013-03" db="EMBL/GenBank/DDBJ databases">
        <authorList>
            <person name="Jeffery W."/>
            <person name="Warren W."/>
            <person name="Wilson R.K."/>
        </authorList>
    </citation>
    <scope>NUCLEOTIDE SEQUENCE</scope>
    <source>
        <strain evidence="4">female</strain>
    </source>
</reference>
<proteinExistence type="predicted"/>
<sequence length="58" mass="6385">MLKEMASGNANCPEWASFTLGVFMCQSCSGFHRNIPHISRVKSVLLDPWEASEVEVGS</sequence>
<dbReference type="GeneTree" id="ENSGT00980000199571"/>
<dbReference type="GO" id="GO:0008270">
    <property type="term" value="F:zinc ion binding"/>
    <property type="evidence" value="ECO:0007669"/>
    <property type="project" value="UniProtKB-KW"/>
</dbReference>
<dbReference type="Pfam" id="PF01412">
    <property type="entry name" value="ArfGap"/>
    <property type="match status" value="1"/>
</dbReference>
<dbReference type="InterPro" id="IPR038508">
    <property type="entry name" value="ArfGAP_dom_sf"/>
</dbReference>
<dbReference type="GO" id="GO:0005886">
    <property type="term" value="C:plasma membrane"/>
    <property type="evidence" value="ECO:0007669"/>
    <property type="project" value="TreeGrafter"/>
</dbReference>
<dbReference type="GO" id="GO:0005737">
    <property type="term" value="C:cytoplasm"/>
    <property type="evidence" value="ECO:0007669"/>
    <property type="project" value="TreeGrafter"/>
</dbReference>
<reference evidence="3" key="3">
    <citation type="submission" date="2025-08" db="UniProtKB">
        <authorList>
            <consortium name="Ensembl"/>
        </authorList>
    </citation>
    <scope>IDENTIFICATION</scope>
</reference>
<evidence type="ECO:0000259" key="2">
    <source>
        <dbReference type="PROSITE" id="PS50115"/>
    </source>
</evidence>
<dbReference type="InterPro" id="IPR037278">
    <property type="entry name" value="ARFGAP/RecO"/>
</dbReference>
<protein>
    <recommendedName>
        <fullName evidence="2">Arf-GAP domain-containing protein</fullName>
    </recommendedName>
</protein>
<feature type="domain" description="Arf-GAP" evidence="2">
    <location>
        <begin position="8"/>
        <end position="58"/>
    </location>
</feature>
<dbReference type="InterPro" id="IPR001164">
    <property type="entry name" value="ArfGAP_dom"/>
</dbReference>
<keyword evidence="1" id="KW-0479">Metal-binding</keyword>
<dbReference type="PRINTS" id="PR00405">
    <property type="entry name" value="REVINTRACTNG"/>
</dbReference>
<dbReference type="Bgee" id="ENSAMXG00000039281">
    <property type="expression patterns" value="Expressed in testis and 11 other cell types or tissues"/>
</dbReference>
<dbReference type="SUPFAM" id="SSF57863">
    <property type="entry name" value="ArfGap/RecO-like zinc finger"/>
    <property type="match status" value="1"/>
</dbReference>
<keyword evidence="1" id="KW-0863">Zinc-finger</keyword>
<dbReference type="Gene3D" id="1.10.220.150">
    <property type="entry name" value="Arf GTPase activating protein"/>
    <property type="match status" value="1"/>
</dbReference>
<keyword evidence="1" id="KW-0862">Zinc</keyword>
<dbReference type="GO" id="GO:0005547">
    <property type="term" value="F:phosphatidylinositol-3,4,5-trisphosphate binding"/>
    <property type="evidence" value="ECO:0007669"/>
    <property type="project" value="TreeGrafter"/>
</dbReference>
<keyword evidence="4" id="KW-1185">Reference proteome</keyword>
<reference evidence="3" key="4">
    <citation type="submission" date="2025-09" db="UniProtKB">
        <authorList>
            <consortium name="Ensembl"/>
        </authorList>
    </citation>
    <scope>IDENTIFICATION</scope>
</reference>
<dbReference type="InterPro" id="IPR052589">
    <property type="entry name" value="Arf-GAP_dual-PH_domain"/>
</dbReference>
<dbReference type="InParanoid" id="A0A3B1K6D7"/>
<evidence type="ECO:0000313" key="3">
    <source>
        <dbReference type="Ensembl" id="ENSAMXP00000049169.1"/>
    </source>
</evidence>
<dbReference type="GO" id="GO:0005096">
    <property type="term" value="F:GTPase activator activity"/>
    <property type="evidence" value="ECO:0007669"/>
    <property type="project" value="InterPro"/>
</dbReference>
<dbReference type="Ensembl" id="ENSAMXT00000055282.1">
    <property type="protein sequence ID" value="ENSAMXP00000049169.1"/>
    <property type="gene ID" value="ENSAMXG00000039281.1"/>
</dbReference>